<dbReference type="GO" id="GO:0008270">
    <property type="term" value="F:zinc ion binding"/>
    <property type="evidence" value="ECO:0007669"/>
    <property type="project" value="InterPro"/>
</dbReference>
<dbReference type="SUPFAM" id="SSF51735">
    <property type="entry name" value="NAD(P)-binding Rossmann-fold domains"/>
    <property type="match status" value="1"/>
</dbReference>
<dbReference type="InterPro" id="IPR002328">
    <property type="entry name" value="ADH_Zn_CS"/>
</dbReference>
<dbReference type="InterPro" id="IPR011032">
    <property type="entry name" value="GroES-like_sf"/>
</dbReference>
<dbReference type="Gene3D" id="3.40.50.720">
    <property type="entry name" value="NAD(P)-binding Rossmann-like Domain"/>
    <property type="match status" value="1"/>
</dbReference>
<dbReference type="EMBL" id="MTYH01000081">
    <property type="protein sequence ID" value="PNP39585.1"/>
    <property type="molecule type" value="Genomic_DNA"/>
</dbReference>
<gene>
    <name evidence="7" type="ORF">TGAMA5MH_08604</name>
</gene>
<dbReference type="SMART" id="SM00829">
    <property type="entry name" value="PKS_ER"/>
    <property type="match status" value="1"/>
</dbReference>
<evidence type="ECO:0000256" key="5">
    <source>
        <dbReference type="RuleBase" id="RU361277"/>
    </source>
</evidence>
<dbReference type="GO" id="GO:0016616">
    <property type="term" value="F:oxidoreductase activity, acting on the CH-OH group of donors, NAD or NADP as acceptor"/>
    <property type="evidence" value="ECO:0007669"/>
    <property type="project" value="InterPro"/>
</dbReference>
<dbReference type="AlphaFoldDB" id="A0A2K0T229"/>
<dbReference type="InterPro" id="IPR020843">
    <property type="entry name" value="ER"/>
</dbReference>
<dbReference type="Proteomes" id="UP000236546">
    <property type="component" value="Unassembled WGS sequence"/>
</dbReference>
<keyword evidence="2 5" id="KW-0479">Metal-binding</keyword>
<comment type="similarity">
    <text evidence="5">Belongs to the zinc-containing alcohol dehydrogenase family.</text>
</comment>
<keyword evidence="4" id="KW-0560">Oxidoreductase</keyword>
<dbReference type="PROSITE" id="PS00065">
    <property type="entry name" value="D_2_HYDROXYACID_DH_1"/>
    <property type="match status" value="1"/>
</dbReference>
<dbReference type="Pfam" id="PF08240">
    <property type="entry name" value="ADH_N"/>
    <property type="match status" value="1"/>
</dbReference>
<comment type="cofactor">
    <cofactor evidence="1 5">
        <name>Zn(2+)</name>
        <dbReference type="ChEBI" id="CHEBI:29105"/>
    </cofactor>
</comment>
<dbReference type="PANTHER" id="PTHR42683">
    <property type="entry name" value="ALDEHYDE REDUCTASE"/>
    <property type="match status" value="1"/>
</dbReference>
<sequence length="380" mass="41139">MAHHDTKFEGWVAMDKSAAEGNMVWQAYDPKPWEETDIDIEITHCGVCGTDLHQLRSGWGQTAYPVVVGHELVGITVRVGKEAAKTGVKLGDRVGVGAQNDACQCRKPPQTLKDHSDCNACSTGNEVYCPNMTLTYGAKYLTSAGGKSMGGYARYHRCPAAFAFKIPDDLASEHAAPMMCAGLTAFSPLVHFGSRYNQRPTSEKLKGLLVGVIGIGGVGHFAVLFAKALGAQRVVAFSRHADKRDDALALGADTYVATAEDRNWEVENAGSLDLILCTISSSNMPLTDYITLLKRDGSFCQLGLPDDGQFNVDAAAIASQRRSLTGSFMGSPNEIREMLQLAADKAIKPRVEVYPMSEANSVLKKMELGKAKYRYVLVNH</sequence>
<dbReference type="InterPro" id="IPR036291">
    <property type="entry name" value="NAD(P)-bd_dom_sf"/>
</dbReference>
<accession>A0A2K0T229</accession>
<name>A0A2K0T229_9HYPO</name>
<evidence type="ECO:0000256" key="2">
    <source>
        <dbReference type="ARBA" id="ARBA00022723"/>
    </source>
</evidence>
<protein>
    <recommendedName>
        <fullName evidence="6">Enoyl reductase (ER) domain-containing protein</fullName>
    </recommendedName>
</protein>
<dbReference type="Pfam" id="PF00107">
    <property type="entry name" value="ADH_zinc_N"/>
    <property type="match status" value="1"/>
</dbReference>
<dbReference type="PROSITE" id="PS00059">
    <property type="entry name" value="ADH_ZINC"/>
    <property type="match status" value="1"/>
</dbReference>
<evidence type="ECO:0000256" key="4">
    <source>
        <dbReference type="ARBA" id="ARBA00023002"/>
    </source>
</evidence>
<evidence type="ECO:0000259" key="6">
    <source>
        <dbReference type="SMART" id="SM00829"/>
    </source>
</evidence>
<comment type="caution">
    <text evidence="7">The sequence shown here is derived from an EMBL/GenBank/DDBJ whole genome shotgun (WGS) entry which is preliminary data.</text>
</comment>
<dbReference type="FunFam" id="3.40.50.720:FF:000022">
    <property type="entry name" value="Cinnamyl alcohol dehydrogenase"/>
    <property type="match status" value="1"/>
</dbReference>
<dbReference type="InterPro" id="IPR029752">
    <property type="entry name" value="D-isomer_DH_CS1"/>
</dbReference>
<dbReference type="InterPro" id="IPR013154">
    <property type="entry name" value="ADH-like_N"/>
</dbReference>
<evidence type="ECO:0000256" key="1">
    <source>
        <dbReference type="ARBA" id="ARBA00001947"/>
    </source>
</evidence>
<dbReference type="OrthoDB" id="1879366at2759"/>
<reference evidence="7 8" key="1">
    <citation type="submission" date="2017-02" db="EMBL/GenBank/DDBJ databases">
        <title>Genomes of Trichoderma spp. with biocontrol activity.</title>
        <authorList>
            <person name="Gardiner D."/>
            <person name="Kazan K."/>
            <person name="Vos C."/>
            <person name="Harvey P."/>
        </authorList>
    </citation>
    <scope>NUCLEOTIDE SEQUENCE [LARGE SCALE GENOMIC DNA]</scope>
    <source>
        <strain evidence="7 8">A5MH</strain>
    </source>
</reference>
<dbReference type="CDD" id="cd05283">
    <property type="entry name" value="CAD1"/>
    <property type="match status" value="1"/>
</dbReference>
<dbReference type="InterPro" id="IPR047109">
    <property type="entry name" value="CAD-like"/>
</dbReference>
<dbReference type="SUPFAM" id="SSF50129">
    <property type="entry name" value="GroES-like"/>
    <property type="match status" value="1"/>
</dbReference>
<evidence type="ECO:0000313" key="7">
    <source>
        <dbReference type="EMBL" id="PNP39585.1"/>
    </source>
</evidence>
<dbReference type="Gene3D" id="3.90.180.10">
    <property type="entry name" value="Medium-chain alcohol dehydrogenases, catalytic domain"/>
    <property type="match status" value="1"/>
</dbReference>
<evidence type="ECO:0000313" key="8">
    <source>
        <dbReference type="Proteomes" id="UP000236546"/>
    </source>
</evidence>
<proteinExistence type="inferred from homology"/>
<evidence type="ECO:0000256" key="3">
    <source>
        <dbReference type="ARBA" id="ARBA00022833"/>
    </source>
</evidence>
<keyword evidence="3 5" id="KW-0862">Zinc</keyword>
<dbReference type="InterPro" id="IPR013149">
    <property type="entry name" value="ADH-like_C"/>
</dbReference>
<organism evidence="7 8">
    <name type="scientific">Trichoderma gamsii</name>
    <dbReference type="NCBI Taxonomy" id="398673"/>
    <lineage>
        <taxon>Eukaryota</taxon>
        <taxon>Fungi</taxon>
        <taxon>Dikarya</taxon>
        <taxon>Ascomycota</taxon>
        <taxon>Pezizomycotina</taxon>
        <taxon>Sordariomycetes</taxon>
        <taxon>Hypocreomycetidae</taxon>
        <taxon>Hypocreales</taxon>
        <taxon>Hypocreaceae</taxon>
        <taxon>Trichoderma</taxon>
    </lineage>
</organism>
<feature type="domain" description="Enoyl reductase (ER)" evidence="6">
    <location>
        <begin position="21"/>
        <end position="377"/>
    </location>
</feature>